<reference evidence="2" key="3">
    <citation type="journal article" date="2018" name="Mol. Plant Microbe Interact.">
        <title>Genome sequence resources for the wheat stripe rust pathogen (Puccinia striiformis f. sp. tritici) and the barley stripe rust pathogen (Puccinia striiformis f. sp. hordei).</title>
        <authorList>
            <person name="Xia C."/>
            <person name="Wang M."/>
            <person name="Yin C."/>
            <person name="Cornejo O.E."/>
            <person name="Hulbert S.H."/>
            <person name="Chen X."/>
        </authorList>
    </citation>
    <scope>NUCLEOTIDE SEQUENCE [LARGE SCALE GENOMIC DNA]</scope>
    <source>
        <strain evidence="2">93TX-2</strain>
    </source>
</reference>
<organism evidence="1 2">
    <name type="scientific">Puccinia striiformis</name>
    <dbReference type="NCBI Taxonomy" id="27350"/>
    <lineage>
        <taxon>Eukaryota</taxon>
        <taxon>Fungi</taxon>
        <taxon>Dikarya</taxon>
        <taxon>Basidiomycota</taxon>
        <taxon>Pucciniomycotina</taxon>
        <taxon>Pucciniomycetes</taxon>
        <taxon>Pucciniales</taxon>
        <taxon>Pucciniaceae</taxon>
        <taxon>Puccinia</taxon>
    </lineage>
</organism>
<sequence length="233" mass="26503">MNGLIDKSPLAYDRIPKAAESSNGGRFFRSWGSKTKSTEHILDSPPTVPLNQEKLKAWLRTITDGAVGREWIKGFKLQDFTRILIFSNLQLPKTSRTVGVDMEDPIAQKYFDKFVAEDPIIKDLLASYNEDSLKVMKFLDKKQSLPDKVGSNTIKQVNNVLNRLSLMNGQDPETGAKIAHYVKVLARITQPRANHRSPLNKLIITHLNRELVNKIDKIDPAFKPFFTRLAETW</sequence>
<dbReference type="VEuPathDB" id="FungiDB:PSTT_04830"/>
<dbReference type="Proteomes" id="UP000238274">
    <property type="component" value="Unassembled WGS sequence"/>
</dbReference>
<evidence type="ECO:0000313" key="1">
    <source>
        <dbReference type="EMBL" id="POW20764.1"/>
    </source>
</evidence>
<keyword evidence="2" id="KW-1185">Reference proteome</keyword>
<reference evidence="2" key="2">
    <citation type="journal article" date="2018" name="BMC Genomics">
        <title>Genomic insights into host adaptation between the wheat stripe rust pathogen (Puccinia striiformis f. sp. tritici) and the barley stripe rust pathogen (Puccinia striiformis f. sp. hordei).</title>
        <authorList>
            <person name="Xia C."/>
            <person name="Wang M."/>
            <person name="Yin C."/>
            <person name="Cornejo O.E."/>
            <person name="Hulbert S.H."/>
            <person name="Chen X."/>
        </authorList>
    </citation>
    <scope>NUCLEOTIDE SEQUENCE [LARGE SCALE GENOMIC DNA]</scope>
    <source>
        <strain evidence="2">93TX-2</strain>
    </source>
</reference>
<dbReference type="AlphaFoldDB" id="A0A2S4WG61"/>
<evidence type="ECO:0000313" key="2">
    <source>
        <dbReference type="Proteomes" id="UP000238274"/>
    </source>
</evidence>
<name>A0A2S4WG61_9BASI</name>
<dbReference type="EMBL" id="PKSM01000029">
    <property type="protein sequence ID" value="POW20764.1"/>
    <property type="molecule type" value="Genomic_DNA"/>
</dbReference>
<proteinExistence type="predicted"/>
<comment type="caution">
    <text evidence="1">The sequence shown here is derived from an EMBL/GenBank/DDBJ whole genome shotgun (WGS) entry which is preliminary data.</text>
</comment>
<accession>A0A2S4WG61</accession>
<dbReference type="VEuPathDB" id="FungiDB:PSHT_03178"/>
<gene>
    <name evidence="1" type="ORF">PSHT_03178</name>
</gene>
<reference evidence="1 2" key="1">
    <citation type="submission" date="2017-12" db="EMBL/GenBank/DDBJ databases">
        <title>Gene loss provides genomic basis for host adaptation in cereal stripe rust fungi.</title>
        <authorList>
            <person name="Xia C."/>
        </authorList>
    </citation>
    <scope>NUCLEOTIDE SEQUENCE [LARGE SCALE GENOMIC DNA]</scope>
    <source>
        <strain evidence="1 2">93TX-2</strain>
    </source>
</reference>
<protein>
    <submittedName>
        <fullName evidence="1">Uncharacterized protein</fullName>
    </submittedName>
</protein>